<dbReference type="EMBL" id="BART01035932">
    <property type="protein sequence ID" value="GAH06304.1"/>
    <property type="molecule type" value="Genomic_DNA"/>
</dbReference>
<comment type="caution">
    <text evidence="1">The sequence shown here is derived from an EMBL/GenBank/DDBJ whole genome shotgun (WGS) entry which is preliminary data.</text>
</comment>
<feature type="non-terminal residue" evidence="1">
    <location>
        <position position="46"/>
    </location>
</feature>
<proteinExistence type="predicted"/>
<dbReference type="AlphaFoldDB" id="X1DMS1"/>
<organism evidence="1">
    <name type="scientific">marine sediment metagenome</name>
    <dbReference type="NCBI Taxonomy" id="412755"/>
    <lineage>
        <taxon>unclassified sequences</taxon>
        <taxon>metagenomes</taxon>
        <taxon>ecological metagenomes</taxon>
    </lineage>
</organism>
<gene>
    <name evidence="1" type="ORF">S01H4_60808</name>
</gene>
<evidence type="ECO:0008006" key="2">
    <source>
        <dbReference type="Google" id="ProtNLM"/>
    </source>
</evidence>
<name>X1DMS1_9ZZZZ</name>
<sequence>MTFLDKIIQYDKDLLVFINGLGTENWDSFWLLATNQLSWIPLYLLF</sequence>
<evidence type="ECO:0000313" key="1">
    <source>
        <dbReference type="EMBL" id="GAH06304.1"/>
    </source>
</evidence>
<protein>
    <recommendedName>
        <fullName evidence="2">Phosphatase PAP2 family protein</fullName>
    </recommendedName>
</protein>
<reference evidence="1" key="1">
    <citation type="journal article" date="2014" name="Front. Microbiol.">
        <title>High frequency of phylogenetically diverse reductive dehalogenase-homologous genes in deep subseafloor sedimentary metagenomes.</title>
        <authorList>
            <person name="Kawai M."/>
            <person name="Futagami T."/>
            <person name="Toyoda A."/>
            <person name="Takaki Y."/>
            <person name="Nishi S."/>
            <person name="Hori S."/>
            <person name="Arai W."/>
            <person name="Tsubouchi T."/>
            <person name="Morono Y."/>
            <person name="Uchiyama I."/>
            <person name="Ito T."/>
            <person name="Fujiyama A."/>
            <person name="Inagaki F."/>
            <person name="Takami H."/>
        </authorList>
    </citation>
    <scope>NUCLEOTIDE SEQUENCE</scope>
    <source>
        <strain evidence="1">Expedition CK06-06</strain>
    </source>
</reference>
<accession>X1DMS1</accession>